<sequence length="69" mass="7958">MGTIWVAVCSTMPFLILFFMRGYQFLIDNFSVSAYIVFSWNGGLCFFVMFILLLHTIVIRVDAINLVLK</sequence>
<reference evidence="2" key="1">
    <citation type="submission" date="2018-01" db="EMBL/GenBank/DDBJ databases">
        <title>An insight into the sialome of Amazonian anophelines.</title>
        <authorList>
            <person name="Ribeiro J.M."/>
            <person name="Scarpassa V."/>
            <person name="Calvo E."/>
        </authorList>
    </citation>
    <scope>NUCLEOTIDE SEQUENCE</scope>
</reference>
<keyword evidence="1" id="KW-1133">Transmembrane helix</keyword>
<keyword evidence="1" id="KW-0812">Transmembrane</keyword>
<evidence type="ECO:0000313" key="2">
    <source>
        <dbReference type="EMBL" id="MBW73098.1"/>
    </source>
</evidence>
<keyword evidence="1" id="KW-0472">Membrane</keyword>
<proteinExistence type="predicted"/>
<protein>
    <submittedName>
        <fullName evidence="2">Uncharacterized protein</fullName>
    </submittedName>
</protein>
<evidence type="ECO:0000256" key="1">
    <source>
        <dbReference type="SAM" id="Phobius"/>
    </source>
</evidence>
<name>A0A2M4D7Q0_ANODA</name>
<feature type="transmembrane region" description="Helical" evidence="1">
    <location>
        <begin position="5"/>
        <end position="23"/>
    </location>
</feature>
<organism evidence="2">
    <name type="scientific">Anopheles darlingi</name>
    <name type="common">Mosquito</name>
    <dbReference type="NCBI Taxonomy" id="43151"/>
    <lineage>
        <taxon>Eukaryota</taxon>
        <taxon>Metazoa</taxon>
        <taxon>Ecdysozoa</taxon>
        <taxon>Arthropoda</taxon>
        <taxon>Hexapoda</taxon>
        <taxon>Insecta</taxon>
        <taxon>Pterygota</taxon>
        <taxon>Neoptera</taxon>
        <taxon>Endopterygota</taxon>
        <taxon>Diptera</taxon>
        <taxon>Nematocera</taxon>
        <taxon>Culicoidea</taxon>
        <taxon>Culicidae</taxon>
        <taxon>Anophelinae</taxon>
        <taxon>Anopheles</taxon>
    </lineage>
</organism>
<feature type="transmembrane region" description="Helical" evidence="1">
    <location>
        <begin position="35"/>
        <end position="59"/>
    </location>
</feature>
<dbReference type="EMBL" id="GGFL01008920">
    <property type="protein sequence ID" value="MBW73098.1"/>
    <property type="molecule type" value="Transcribed_RNA"/>
</dbReference>
<dbReference type="AlphaFoldDB" id="A0A2M4D7Q0"/>
<accession>A0A2M4D7Q0</accession>